<feature type="transmembrane region" description="Helical" evidence="10">
    <location>
        <begin position="1111"/>
        <end position="1138"/>
    </location>
</feature>
<protein>
    <recommendedName>
        <fullName evidence="11">ABC transporter domain-containing protein</fullName>
    </recommendedName>
</protein>
<keyword evidence="7 10" id="KW-1133">Transmembrane helix</keyword>
<dbReference type="PROSITE" id="PS50893">
    <property type="entry name" value="ABC_TRANSPORTER_2"/>
    <property type="match status" value="2"/>
</dbReference>
<dbReference type="Pfam" id="PF12698">
    <property type="entry name" value="ABC2_membrane_3"/>
    <property type="match status" value="2"/>
</dbReference>
<proteinExistence type="predicted"/>
<keyword evidence="5" id="KW-0547">Nucleotide-binding</keyword>
<dbReference type="PANTHER" id="PTHR19229">
    <property type="entry name" value="ATP-BINDING CASSETTE TRANSPORTER SUBFAMILY A ABCA"/>
    <property type="match status" value="1"/>
</dbReference>
<organism evidence="12 13">
    <name type="scientific">Culex pipiens pipiens</name>
    <name type="common">Northern house mosquito</name>
    <dbReference type="NCBI Taxonomy" id="38569"/>
    <lineage>
        <taxon>Eukaryota</taxon>
        <taxon>Metazoa</taxon>
        <taxon>Ecdysozoa</taxon>
        <taxon>Arthropoda</taxon>
        <taxon>Hexapoda</taxon>
        <taxon>Insecta</taxon>
        <taxon>Pterygota</taxon>
        <taxon>Neoptera</taxon>
        <taxon>Endopterygota</taxon>
        <taxon>Diptera</taxon>
        <taxon>Nematocera</taxon>
        <taxon>Culicoidea</taxon>
        <taxon>Culicidae</taxon>
        <taxon>Culicinae</taxon>
        <taxon>Culicini</taxon>
        <taxon>Culex</taxon>
        <taxon>Culex</taxon>
    </lineage>
</organism>
<dbReference type="Gene3D" id="3.40.50.300">
    <property type="entry name" value="P-loop containing nucleotide triphosphate hydrolases"/>
    <property type="match status" value="2"/>
</dbReference>
<keyword evidence="8 10" id="KW-0472">Membrane</keyword>
<keyword evidence="13" id="KW-1185">Reference proteome</keyword>
<evidence type="ECO:0000256" key="9">
    <source>
        <dbReference type="SAM" id="MobiDB-lite"/>
    </source>
</evidence>
<evidence type="ECO:0000256" key="2">
    <source>
        <dbReference type="ARBA" id="ARBA00022448"/>
    </source>
</evidence>
<accession>A0ABD1CUS4</accession>
<keyword evidence="3 10" id="KW-0812">Transmembrane</keyword>
<feature type="domain" description="ABC transporter" evidence="11">
    <location>
        <begin position="527"/>
        <end position="757"/>
    </location>
</feature>
<keyword evidence="4" id="KW-0677">Repeat</keyword>
<name>A0ABD1CUS4_CULPP</name>
<dbReference type="InterPro" id="IPR003593">
    <property type="entry name" value="AAA+_ATPase"/>
</dbReference>
<dbReference type="InterPro" id="IPR026082">
    <property type="entry name" value="ABCA"/>
</dbReference>
<dbReference type="PROSITE" id="PS00211">
    <property type="entry name" value="ABC_TRANSPORTER_1"/>
    <property type="match status" value="1"/>
</dbReference>
<evidence type="ECO:0000256" key="8">
    <source>
        <dbReference type="ARBA" id="ARBA00023136"/>
    </source>
</evidence>
<evidence type="ECO:0000256" key="1">
    <source>
        <dbReference type="ARBA" id="ARBA00004141"/>
    </source>
</evidence>
<feature type="transmembrane region" description="Helical" evidence="10">
    <location>
        <begin position="1071"/>
        <end position="1091"/>
    </location>
</feature>
<evidence type="ECO:0000313" key="12">
    <source>
        <dbReference type="EMBL" id="KAL1380182.1"/>
    </source>
</evidence>
<evidence type="ECO:0000256" key="3">
    <source>
        <dbReference type="ARBA" id="ARBA00022692"/>
    </source>
</evidence>
<comment type="subcellular location">
    <subcellularLocation>
        <location evidence="1">Membrane</location>
        <topology evidence="1">Multi-pass membrane protein</topology>
    </subcellularLocation>
</comment>
<keyword evidence="2" id="KW-0813">Transport</keyword>
<dbReference type="FunFam" id="3.40.50.300:FF:000327">
    <property type="entry name" value="ATP-binding cassette sub-family A member 3"/>
    <property type="match status" value="1"/>
</dbReference>
<dbReference type="GO" id="GO:0005524">
    <property type="term" value="F:ATP binding"/>
    <property type="evidence" value="ECO:0007669"/>
    <property type="project" value="UniProtKB-KW"/>
</dbReference>
<gene>
    <name evidence="12" type="ORF">pipiens_014392</name>
</gene>
<evidence type="ECO:0000256" key="6">
    <source>
        <dbReference type="ARBA" id="ARBA00022840"/>
    </source>
</evidence>
<feature type="transmembrane region" description="Helical" evidence="10">
    <location>
        <begin position="893"/>
        <end position="918"/>
    </location>
</feature>
<dbReference type="Pfam" id="PF23321">
    <property type="entry name" value="R1_ABCA1"/>
    <property type="match status" value="1"/>
</dbReference>
<evidence type="ECO:0000313" key="13">
    <source>
        <dbReference type="Proteomes" id="UP001562425"/>
    </source>
</evidence>
<feature type="transmembrane region" description="Helical" evidence="10">
    <location>
        <begin position="1150"/>
        <end position="1174"/>
    </location>
</feature>
<evidence type="ECO:0000256" key="7">
    <source>
        <dbReference type="ARBA" id="ARBA00022989"/>
    </source>
</evidence>
<reference evidence="12 13" key="1">
    <citation type="submission" date="2024-05" db="EMBL/GenBank/DDBJ databases">
        <title>Culex pipiens pipiens assembly and annotation.</title>
        <authorList>
            <person name="Alout H."/>
            <person name="Durand T."/>
        </authorList>
    </citation>
    <scope>NUCLEOTIDE SEQUENCE [LARGE SCALE GENOMIC DNA]</scope>
    <source>
        <strain evidence="12">HA-2024</strain>
        <tissue evidence="12">Whole body</tissue>
    </source>
</reference>
<dbReference type="Pfam" id="PF00005">
    <property type="entry name" value="ABC_tran"/>
    <property type="match status" value="2"/>
</dbReference>
<dbReference type="PANTHER" id="PTHR19229:SF250">
    <property type="entry name" value="ABC TRANSPORTER DOMAIN-CONTAINING PROTEIN-RELATED"/>
    <property type="match status" value="1"/>
</dbReference>
<feature type="domain" description="ABC transporter" evidence="11">
    <location>
        <begin position="1348"/>
        <end position="1578"/>
    </location>
</feature>
<comment type="caution">
    <text evidence="12">The sequence shown here is derived from an EMBL/GenBank/DDBJ whole genome shotgun (WGS) entry which is preliminary data.</text>
</comment>
<feature type="transmembrane region" description="Helical" evidence="10">
    <location>
        <begin position="449"/>
        <end position="472"/>
    </location>
</feature>
<evidence type="ECO:0000256" key="5">
    <source>
        <dbReference type="ARBA" id="ARBA00022741"/>
    </source>
</evidence>
<dbReference type="InterPro" id="IPR013525">
    <property type="entry name" value="ABC2_TM"/>
</dbReference>
<feature type="transmembrane region" description="Helical" evidence="10">
    <location>
        <begin position="378"/>
        <end position="395"/>
    </location>
</feature>
<keyword evidence="6" id="KW-0067">ATP-binding</keyword>
<feature type="transmembrane region" description="Helical" evidence="10">
    <location>
        <begin position="1277"/>
        <end position="1296"/>
    </location>
</feature>
<dbReference type="EMBL" id="JBEHCU010009276">
    <property type="protein sequence ID" value="KAL1380182.1"/>
    <property type="molecule type" value="Genomic_DNA"/>
</dbReference>
<sequence>MVVVTAQGSTNPDGLPPQVHRTGNGEKFVLLLWKNFLLHWRSKVSSLVEIFIPPFFMLLLVGLRSLTEVQINNYESVYNPLDITNFTGIRDRLVVPFMPTIAYSPRTDFLDQLMEPVGHRAEMNVQGFASAQDMQNFLMASHAFVGVQFDEHYEQLTSLPTRLSYTLRFPGELRAQFGITHAWRTNSRFASRPDGGARFYRYDDGGPSPGYFREGFLSIQHFIFRAFLEAKKTVNKELPEVHVQRFPYPPFLEDSFPSSLTTFLPISVMLAFIYPCISIVKSVLFEKEKQIKEAMKIMGLSNWILWSSWFVKSLFFIVISVSLVVLFLNVPWYSTPDVSVLTHSDAGVIWLFFFIYGIAIITFSFMLSTLFSKANSGGAVAAVIWFIAFAPYAVMDQDYGSLSASDKLAASLLLNTAIGFGLRLIGVYEGTTQGMQWSTLFHDSDVDNINLGSIMLMLLADAVIYMLIALYVEQVFPGDFGLAQPWYFPVSKRFWFGESPTKDTFTEDPPSKKENIEDDPKGRPARIVIKGLRKVYSNKKVAVEGLSFSMFEGHITALLGHNGAGKTTTMSMLTGMKRPSSGTALIYGHDIRHEMKKIRNSLGYCPQHNILFEDLTVKEHLYFYSRIKGLSDAQAQYEVNRYIKSLELVDKTNVVASSLSGGMQRKLCVGIALCAGSKVVLCDEPTSGMDPAARRALWDLLIAEKSHRTMILSTHFMDEADMLGDRIAIMADGKLKAVGSSFFLKKKYGVGYRLICVKSAACNVAAVTELLRKHIVDIAVESSIGSELSYLLHEEYVTRFQSMLEDLEENLERLHILDFGISLTTLEEVFMKVGSDSTNMSDAISMSSIATTSTDLETNSSVGEYELMEGLRLFLCQLKALFLKKVYQTYRNWFLFLVQIGIPILFVSVTIAVVRAWIGSRDMPSRLLSMASHNPSVTLVQVDPSAERESLTEVIYANFLNQFRWIEGLAVSATKENIVRVFLDLAVQNLVIVNRHYVIGASIMNDNCTAWFNNEALHSPAISLNALHNALLRTFTNSSKYRIDVTNHPLPYTDETRLQMSRAHNNLGFQLAYNTGFGMAFVSGFFVIFYIRERVTKAKLLQFVSGVNRFSYWFTGFIWDYFTYAIVCLFIIAVVAMFQEPGFSRADEVFRLYAIFMIIGLPALPLAYITTLYYSVPPAAFIRVSVAFIVTGTALFIFVFLLGTEMFELDELSETLSTVFLVFPHFVLCDAIVSLSRMSITIEMCDAARPPGVTPMPICDEDLYYFQWDRPGIGRHLYYSLVMTGVYFGVLFLLDFKVLKLIVQKSREWYYRGQYKLESAPENQDSDVRAEKQRIAAMTEAERKDTNLVAHEMTKYYNRFLAVNQLSVGINSYECFGLLGANGAGKTTTFKMLSGDETISFGNAWIKGNSLKTSLKQVHKHIGYCPQFDALIEDLTGRETLKLFSLLRGVPGDKIVPITMFLAKEFGFAKHLDKQVKAYSGGNKRKLSTALALLGNPSVVYLDEPTSGMDPGAKRNLWNGVCRVRDSGKTIVLTSHSMEECEALCTRLAIMVNGEFKCIGSTQHLKNKFSQGFVLIIKAKKTDSVVKTPEGLVPEVPDLQKIKDFVGENFTDTLLKEEYQDLLTYYIRSQNLKWSQIFGIMENCKRTLNVEDYSIGQTSLEQVFLSFTKFQREE</sequence>
<dbReference type="GO" id="GO:0016020">
    <property type="term" value="C:membrane"/>
    <property type="evidence" value="ECO:0007669"/>
    <property type="project" value="UniProtKB-SubCell"/>
</dbReference>
<feature type="transmembrane region" description="Helical" evidence="10">
    <location>
        <begin position="263"/>
        <end position="284"/>
    </location>
</feature>
<dbReference type="FunFam" id="3.40.50.300:FF:000298">
    <property type="entry name" value="ATP-binding cassette sub-family A member 12"/>
    <property type="match status" value="1"/>
</dbReference>
<feature type="transmembrane region" description="Helical" evidence="10">
    <location>
        <begin position="407"/>
        <end position="428"/>
    </location>
</feature>
<feature type="transmembrane region" description="Helical" evidence="10">
    <location>
        <begin position="348"/>
        <end position="371"/>
    </location>
</feature>
<dbReference type="InterPro" id="IPR017871">
    <property type="entry name" value="ABC_transporter-like_CS"/>
</dbReference>
<dbReference type="InterPro" id="IPR056264">
    <property type="entry name" value="R2_ABCA1-4-like"/>
</dbReference>
<evidence type="ECO:0000256" key="4">
    <source>
        <dbReference type="ARBA" id="ARBA00022737"/>
    </source>
</evidence>
<evidence type="ECO:0000256" key="10">
    <source>
        <dbReference type="SAM" id="Phobius"/>
    </source>
</evidence>
<dbReference type="CDD" id="cd03263">
    <property type="entry name" value="ABC_subfamily_A"/>
    <property type="match status" value="2"/>
</dbReference>
<feature type="transmembrane region" description="Helical" evidence="10">
    <location>
        <begin position="304"/>
        <end position="328"/>
    </location>
</feature>
<feature type="region of interest" description="Disordered" evidence="9">
    <location>
        <begin position="501"/>
        <end position="521"/>
    </location>
</feature>
<evidence type="ECO:0000259" key="11">
    <source>
        <dbReference type="PROSITE" id="PS50893"/>
    </source>
</evidence>
<dbReference type="SUPFAM" id="SSF52540">
    <property type="entry name" value="P-loop containing nucleoside triphosphate hydrolases"/>
    <property type="match status" value="2"/>
</dbReference>
<dbReference type="InterPro" id="IPR003439">
    <property type="entry name" value="ABC_transporter-like_ATP-bd"/>
</dbReference>
<dbReference type="Proteomes" id="UP001562425">
    <property type="component" value="Unassembled WGS sequence"/>
</dbReference>
<dbReference type="InterPro" id="IPR027417">
    <property type="entry name" value="P-loop_NTPase"/>
</dbReference>
<dbReference type="SMART" id="SM00382">
    <property type="entry name" value="AAA"/>
    <property type="match status" value="2"/>
</dbReference>
<feature type="transmembrane region" description="Helical" evidence="10">
    <location>
        <begin position="1180"/>
        <end position="1203"/>
    </location>
</feature>